<dbReference type="SUPFAM" id="SSF81593">
    <property type="entry name" value="Nucleotidyltransferase substrate binding subunit/domain"/>
    <property type="match status" value="1"/>
</dbReference>
<protein>
    <submittedName>
        <fullName evidence="3">HEPN domain-containing protein</fullName>
    </submittedName>
</protein>
<evidence type="ECO:0000313" key="3">
    <source>
        <dbReference type="EMBL" id="GAA4470316.1"/>
    </source>
</evidence>
<proteinExistence type="inferred from homology"/>
<dbReference type="PANTHER" id="PTHR36565:SF1">
    <property type="entry name" value="UPF0332 PROTEIN TM_1000"/>
    <property type="match status" value="1"/>
</dbReference>
<evidence type="ECO:0000256" key="1">
    <source>
        <dbReference type="ARBA" id="ARBA00038248"/>
    </source>
</evidence>
<dbReference type="Gene3D" id="1.20.120.330">
    <property type="entry name" value="Nucleotidyltransferases domain 2"/>
    <property type="match status" value="1"/>
</dbReference>
<comment type="caution">
    <text evidence="3">The sequence shown here is derived from an EMBL/GenBank/DDBJ whole genome shotgun (WGS) entry which is preliminary data.</text>
</comment>
<name>A0ABP8NSU6_9BACT</name>
<dbReference type="InterPro" id="IPR052226">
    <property type="entry name" value="UPF0332_toxin"/>
</dbReference>
<dbReference type="PANTHER" id="PTHR36565">
    <property type="entry name" value="UPF0332 PROTEIN TM_1000"/>
    <property type="match status" value="1"/>
</dbReference>
<dbReference type="InterPro" id="IPR007842">
    <property type="entry name" value="HEPN_dom"/>
</dbReference>
<organism evidence="3 4">
    <name type="scientific">Nemorincola caseinilytica</name>
    <dbReference type="NCBI Taxonomy" id="2054315"/>
    <lineage>
        <taxon>Bacteria</taxon>
        <taxon>Pseudomonadati</taxon>
        <taxon>Bacteroidota</taxon>
        <taxon>Chitinophagia</taxon>
        <taxon>Chitinophagales</taxon>
        <taxon>Chitinophagaceae</taxon>
        <taxon>Nemorincola</taxon>
    </lineage>
</organism>
<gene>
    <name evidence="3" type="ORF">GCM10023093_31380</name>
</gene>
<accession>A0ABP8NSU6</accession>
<dbReference type="Proteomes" id="UP001500067">
    <property type="component" value="Unassembled WGS sequence"/>
</dbReference>
<sequence>MRSNDQEIVARRLTKAKKTLNETEIHIQNELWNTAVNRLYYACFYAVTALLFQNGQETKTHGGVQRLFSLHFIKTSIIKEHIGAFYMTLFEMRQDADYEDLVEYEREDVLKLLAPARELITAIETEINK</sequence>
<keyword evidence="4" id="KW-1185">Reference proteome</keyword>
<dbReference type="RefSeq" id="WP_345085439.1">
    <property type="nucleotide sequence ID" value="NZ_BAABFA010000024.1"/>
</dbReference>
<evidence type="ECO:0000313" key="4">
    <source>
        <dbReference type="Proteomes" id="UP001500067"/>
    </source>
</evidence>
<feature type="domain" description="HEPN" evidence="2">
    <location>
        <begin position="11"/>
        <end position="124"/>
    </location>
</feature>
<dbReference type="EMBL" id="BAABFA010000024">
    <property type="protein sequence ID" value="GAA4470316.1"/>
    <property type="molecule type" value="Genomic_DNA"/>
</dbReference>
<comment type="similarity">
    <text evidence="1">Belongs to the UPF0332 family.</text>
</comment>
<reference evidence="4" key="1">
    <citation type="journal article" date="2019" name="Int. J. Syst. Evol. Microbiol.">
        <title>The Global Catalogue of Microorganisms (GCM) 10K type strain sequencing project: providing services to taxonomists for standard genome sequencing and annotation.</title>
        <authorList>
            <consortium name="The Broad Institute Genomics Platform"/>
            <consortium name="The Broad Institute Genome Sequencing Center for Infectious Disease"/>
            <person name="Wu L."/>
            <person name="Ma J."/>
        </authorList>
    </citation>
    <scope>NUCLEOTIDE SEQUENCE [LARGE SCALE GENOMIC DNA]</scope>
    <source>
        <strain evidence="4">JCM 32105</strain>
    </source>
</reference>
<evidence type="ECO:0000259" key="2">
    <source>
        <dbReference type="Pfam" id="PF05168"/>
    </source>
</evidence>
<dbReference type="Pfam" id="PF05168">
    <property type="entry name" value="HEPN"/>
    <property type="match status" value="1"/>
</dbReference>